<gene>
    <name evidence="1" type="ORF">GH714_023112</name>
</gene>
<evidence type="ECO:0000313" key="1">
    <source>
        <dbReference type="EMBL" id="KAF2298362.1"/>
    </source>
</evidence>
<accession>A0A6A6LAC2</accession>
<name>A0A6A6LAC2_HEVBR</name>
<dbReference type="AlphaFoldDB" id="A0A6A6LAC2"/>
<dbReference type="EMBL" id="JAAGAX010000011">
    <property type="protein sequence ID" value="KAF2298362.1"/>
    <property type="molecule type" value="Genomic_DNA"/>
</dbReference>
<comment type="caution">
    <text evidence="1">The sequence shown here is derived from an EMBL/GenBank/DDBJ whole genome shotgun (WGS) entry which is preliminary data.</text>
</comment>
<proteinExistence type="predicted"/>
<reference evidence="1 2" key="1">
    <citation type="journal article" date="2020" name="Mol. Plant">
        <title>The Chromosome-Based Rubber Tree Genome Provides New Insights into Spurge Genome Evolution and Rubber Biosynthesis.</title>
        <authorList>
            <person name="Liu J."/>
            <person name="Shi C."/>
            <person name="Shi C.C."/>
            <person name="Li W."/>
            <person name="Zhang Q.J."/>
            <person name="Zhang Y."/>
            <person name="Li K."/>
            <person name="Lu H.F."/>
            <person name="Shi C."/>
            <person name="Zhu S.T."/>
            <person name="Xiao Z.Y."/>
            <person name="Nan H."/>
            <person name="Yue Y."/>
            <person name="Zhu X.G."/>
            <person name="Wu Y."/>
            <person name="Hong X.N."/>
            <person name="Fan G.Y."/>
            <person name="Tong Y."/>
            <person name="Zhang D."/>
            <person name="Mao C.L."/>
            <person name="Liu Y.L."/>
            <person name="Hao S.J."/>
            <person name="Liu W.Q."/>
            <person name="Lv M.Q."/>
            <person name="Zhang H.B."/>
            <person name="Liu Y."/>
            <person name="Hu-Tang G.R."/>
            <person name="Wang J.P."/>
            <person name="Wang J.H."/>
            <person name="Sun Y.H."/>
            <person name="Ni S.B."/>
            <person name="Chen W.B."/>
            <person name="Zhang X.C."/>
            <person name="Jiao Y.N."/>
            <person name="Eichler E.E."/>
            <person name="Li G.H."/>
            <person name="Liu X."/>
            <person name="Gao L.Z."/>
        </authorList>
    </citation>
    <scope>NUCLEOTIDE SEQUENCE [LARGE SCALE GENOMIC DNA]</scope>
    <source>
        <strain evidence="2">cv. GT1</strain>
        <tissue evidence="1">Leaf</tissue>
    </source>
</reference>
<dbReference type="Proteomes" id="UP000467840">
    <property type="component" value="Chromosome 1"/>
</dbReference>
<protein>
    <submittedName>
        <fullName evidence="1">Uncharacterized protein</fullName>
    </submittedName>
</protein>
<evidence type="ECO:0000313" key="2">
    <source>
        <dbReference type="Proteomes" id="UP000467840"/>
    </source>
</evidence>
<keyword evidence="2" id="KW-1185">Reference proteome</keyword>
<organism evidence="1 2">
    <name type="scientific">Hevea brasiliensis</name>
    <name type="common">Para rubber tree</name>
    <name type="synonym">Siphonia brasiliensis</name>
    <dbReference type="NCBI Taxonomy" id="3981"/>
    <lineage>
        <taxon>Eukaryota</taxon>
        <taxon>Viridiplantae</taxon>
        <taxon>Streptophyta</taxon>
        <taxon>Embryophyta</taxon>
        <taxon>Tracheophyta</taxon>
        <taxon>Spermatophyta</taxon>
        <taxon>Magnoliopsida</taxon>
        <taxon>eudicotyledons</taxon>
        <taxon>Gunneridae</taxon>
        <taxon>Pentapetalae</taxon>
        <taxon>rosids</taxon>
        <taxon>fabids</taxon>
        <taxon>Malpighiales</taxon>
        <taxon>Euphorbiaceae</taxon>
        <taxon>Crotonoideae</taxon>
        <taxon>Micrandreae</taxon>
        <taxon>Hevea</taxon>
    </lineage>
</organism>
<sequence>MIVKDGSIAKHAGGSIKIEIHEDRLTKKLVGHQIRLKYFEQLTPKREDYASAIVEKYISNSESPQIFDMDKWIEVSGGFNKGRVYSFGSSAKSQTMDHLPPNHAHLLILGHLLSLQ</sequence>